<evidence type="ECO:0000313" key="2">
    <source>
        <dbReference type="EMBL" id="QUL97790.1"/>
    </source>
</evidence>
<evidence type="ECO:0000259" key="1">
    <source>
        <dbReference type="Pfam" id="PF22483"/>
    </source>
</evidence>
<gene>
    <name evidence="2" type="ORF">IMF26_06670</name>
</gene>
<accession>A0AAT9L9P3</accession>
<reference evidence="2" key="1">
    <citation type="submission" date="2020-10" db="EMBL/GenBank/DDBJ databases">
        <authorList>
            <person name="Kadnikov V."/>
            <person name="Beletsky A.V."/>
            <person name="Mardanov A.V."/>
            <person name="Karnachuk O.V."/>
            <person name="Ravin N.V."/>
        </authorList>
    </citation>
    <scope>NUCLEOTIDE SEQUENCE</scope>
    <source>
        <strain evidence="2">Bu02</strain>
    </source>
</reference>
<proteinExistence type="predicted"/>
<dbReference type="EMBL" id="CP062796">
    <property type="protein sequence ID" value="QUL97790.1"/>
    <property type="molecule type" value="Genomic_DNA"/>
</dbReference>
<name>A0AAT9L9P3_9FIRM</name>
<reference evidence="2" key="2">
    <citation type="journal article" date="2023" name="Biology">
        <title>Prokaryotic Life Associated with Coal-Fire Gas Vents Revealed by Metagenomics.</title>
        <authorList>
            <person name="Kadnikov V.V."/>
            <person name="Mardanov A.V."/>
            <person name="Beletsky A.V."/>
            <person name="Karnachuk O.V."/>
            <person name="Ravin N.V."/>
        </authorList>
    </citation>
    <scope>NUCLEOTIDE SEQUENCE</scope>
    <source>
        <strain evidence="2">Bu02</strain>
    </source>
</reference>
<feature type="domain" description="Transposase for insertion sequence element IS21-like C-terminal" evidence="1">
    <location>
        <begin position="2"/>
        <end position="43"/>
    </location>
</feature>
<dbReference type="InterPro" id="IPR054353">
    <property type="entry name" value="IstA-like_C"/>
</dbReference>
<sequence length="97" mass="10556">MSFGGSRYSVPWAFAGRTVEVRENGHHVEVFSAGVRVAVHPKAVLPGTVVPLTGQWDEIPVGDSSRPKPVLALPVSSPEVEVRPLKVYDNFAEVNDY</sequence>
<organism evidence="2">
    <name type="scientific">Candidatus Fermentithermobacillus carboniphilus</name>
    <dbReference type="NCBI Taxonomy" id="3085328"/>
    <lineage>
        <taxon>Bacteria</taxon>
        <taxon>Bacillati</taxon>
        <taxon>Bacillota</taxon>
        <taxon>Candidatus Fermentithermobacillia</taxon>
        <taxon>Candidatus Fermentithermobacillales</taxon>
        <taxon>Candidatus Fermentithermobacillaceae</taxon>
        <taxon>Candidatus Fermentithermobacillus</taxon>
    </lineage>
</organism>
<dbReference type="AlphaFoldDB" id="A0AAT9L9P3"/>
<dbReference type="Pfam" id="PF22483">
    <property type="entry name" value="Mu-transpos_C_2"/>
    <property type="match status" value="1"/>
</dbReference>
<dbReference type="KEGG" id="fcz:IMF26_06670"/>
<protein>
    <recommendedName>
        <fullName evidence="1">Transposase for insertion sequence element IS21-like C-terminal domain-containing protein</fullName>
    </recommendedName>
</protein>